<name>A0A8H4QXY5_9AGAR</name>
<keyword evidence="2" id="KW-1185">Reference proteome</keyword>
<dbReference type="Proteomes" id="UP000521872">
    <property type="component" value="Unassembled WGS sequence"/>
</dbReference>
<evidence type="ECO:0000313" key="1">
    <source>
        <dbReference type="EMBL" id="KAF4619624.1"/>
    </source>
</evidence>
<reference evidence="1 2" key="1">
    <citation type="submission" date="2019-12" db="EMBL/GenBank/DDBJ databases">
        <authorList>
            <person name="Floudas D."/>
            <person name="Bentzer J."/>
            <person name="Ahren D."/>
            <person name="Johansson T."/>
            <person name="Persson P."/>
            <person name="Tunlid A."/>
        </authorList>
    </citation>
    <scope>NUCLEOTIDE SEQUENCE [LARGE SCALE GENOMIC DNA]</scope>
    <source>
        <strain evidence="1 2">CBS 102.39</strain>
    </source>
</reference>
<accession>A0A8H4QXY5</accession>
<gene>
    <name evidence="1" type="ORF">D9613_004877</name>
</gene>
<sequence>MGSPWTFVSPNCVIVRTPLADTPIKHGGTPCKRPQNLLISTTFNSQGFWMGQRHQAFVIARQGQRYRCIAALHHQWCYGRGPLRAAAQFLSLVQQPQNAWIIRKELDEHTASSLDHDNDIAIPCPFTNYLLSLAFSVNLEPDQESVSSRVSAYPVDYGSTTGDNNDGITVLDISDPFSPSYCFVSIYGLEAVADVPELVPLSAEMYVRAYYPEEEEPSSEENEEASESALVENLVQAAIRSLDPYPVISLQTLHTTWPDEYDHPMEKETLSSTIPASAAQNNRDDVALPVVPSLVDVIFCRAVERAIATDTIDELEPFLNVEEKVSVMKDILRAQNPIEDGASFLLLQRLLQADLHSKTIDLSSLHLSKDQMQRLFHKHSQTWLDSVEHVDVSGLTLFDVDILRELVGCLPNLRRINLWNTAVTNHQLKDLLDREPHLFHRIERLIHPIFFNRSESSMLAPALSLIVMEKKPSYHSPIMTSLPYFTPSQIVQGLLDIFDPILMARKQGQADPFQDWDLMANILWTGAFASEARPQGASWSERVIPYMPSYASENFHAHQWFFVLDIKNKYAFGRFIPEVKHLLSSELKELKETDETTFRAEVNKVVDRMKSEHDGLFELFDVRAFFDALKEEGRLPPHPQALNRLLEVFAELSSLPGRRELPGLDVMSQNEFEDAVSPVLWPKEKRRLFRY</sequence>
<comment type="caution">
    <text evidence="1">The sequence shown here is derived from an EMBL/GenBank/DDBJ whole genome shotgun (WGS) entry which is preliminary data.</text>
</comment>
<dbReference type="AlphaFoldDB" id="A0A8H4QXY5"/>
<evidence type="ECO:0000313" key="2">
    <source>
        <dbReference type="Proteomes" id="UP000521872"/>
    </source>
</evidence>
<dbReference type="EMBL" id="JAACJL010000016">
    <property type="protein sequence ID" value="KAF4619624.1"/>
    <property type="molecule type" value="Genomic_DNA"/>
</dbReference>
<organism evidence="1 2">
    <name type="scientific">Agrocybe pediades</name>
    <dbReference type="NCBI Taxonomy" id="84607"/>
    <lineage>
        <taxon>Eukaryota</taxon>
        <taxon>Fungi</taxon>
        <taxon>Dikarya</taxon>
        <taxon>Basidiomycota</taxon>
        <taxon>Agaricomycotina</taxon>
        <taxon>Agaricomycetes</taxon>
        <taxon>Agaricomycetidae</taxon>
        <taxon>Agaricales</taxon>
        <taxon>Agaricineae</taxon>
        <taxon>Strophariaceae</taxon>
        <taxon>Agrocybe</taxon>
    </lineage>
</organism>
<protein>
    <submittedName>
        <fullName evidence="1">Uncharacterized protein</fullName>
    </submittedName>
</protein>
<proteinExistence type="predicted"/>